<evidence type="ECO:0000313" key="2">
    <source>
        <dbReference type="Proteomes" id="UP000683360"/>
    </source>
</evidence>
<sequence>MQTTTLRCQKEYSTVKITTMSNYQNSQEENLQNDLFGQEITDTPLPRAPPAAGCNSTTTHCDCCAKNTALLQEIFRKEVETVIVLNSDDDNDDVKIKQEREEKKVKTDSSICVSESDSESHVVYTATEIEGRDRTGKKANPNVVATAMNEDGERLFALEQCLQPSQIMSYISRLALLTRTEKKVDRTVRIADAYVDDDNLVDILNDIEMDHVGEQIS</sequence>
<comment type="caution">
    <text evidence="1">The sequence shown here is derived from an EMBL/GenBank/DDBJ whole genome shotgun (WGS) entry which is preliminary data.</text>
</comment>
<gene>
    <name evidence="1" type="ORF">MEDL_24247</name>
</gene>
<proteinExistence type="predicted"/>
<accession>A0A8S3RTT2</accession>
<keyword evidence="2" id="KW-1185">Reference proteome</keyword>
<dbReference type="EMBL" id="CAJPWZ010001222">
    <property type="protein sequence ID" value="CAG2210146.1"/>
    <property type="molecule type" value="Genomic_DNA"/>
</dbReference>
<dbReference type="AlphaFoldDB" id="A0A8S3RTT2"/>
<protein>
    <submittedName>
        <fullName evidence="1">Uncharacterized protein</fullName>
    </submittedName>
</protein>
<evidence type="ECO:0000313" key="1">
    <source>
        <dbReference type="EMBL" id="CAG2210146.1"/>
    </source>
</evidence>
<dbReference type="Proteomes" id="UP000683360">
    <property type="component" value="Unassembled WGS sequence"/>
</dbReference>
<reference evidence="1" key="1">
    <citation type="submission" date="2021-03" db="EMBL/GenBank/DDBJ databases">
        <authorList>
            <person name="Bekaert M."/>
        </authorList>
    </citation>
    <scope>NUCLEOTIDE SEQUENCE</scope>
</reference>
<organism evidence="1 2">
    <name type="scientific">Mytilus edulis</name>
    <name type="common">Blue mussel</name>
    <dbReference type="NCBI Taxonomy" id="6550"/>
    <lineage>
        <taxon>Eukaryota</taxon>
        <taxon>Metazoa</taxon>
        <taxon>Spiralia</taxon>
        <taxon>Lophotrochozoa</taxon>
        <taxon>Mollusca</taxon>
        <taxon>Bivalvia</taxon>
        <taxon>Autobranchia</taxon>
        <taxon>Pteriomorphia</taxon>
        <taxon>Mytilida</taxon>
        <taxon>Mytiloidea</taxon>
        <taxon>Mytilidae</taxon>
        <taxon>Mytilinae</taxon>
        <taxon>Mytilus</taxon>
    </lineage>
</organism>
<name>A0A8S3RTT2_MYTED</name>